<reference evidence="2" key="2">
    <citation type="journal article" date="2021" name="Genome Biol. Evol.">
        <title>Developing a high-quality reference genome for a parasitic bivalve with doubly uniparental inheritance (Bivalvia: Unionida).</title>
        <authorList>
            <person name="Smith C.H."/>
        </authorList>
    </citation>
    <scope>NUCLEOTIDE SEQUENCE</scope>
    <source>
        <strain evidence="2">CHS0354</strain>
        <tissue evidence="2">Mantle</tissue>
    </source>
</reference>
<organism evidence="2 3">
    <name type="scientific">Potamilus streckersoni</name>
    <dbReference type="NCBI Taxonomy" id="2493646"/>
    <lineage>
        <taxon>Eukaryota</taxon>
        <taxon>Metazoa</taxon>
        <taxon>Spiralia</taxon>
        <taxon>Lophotrochozoa</taxon>
        <taxon>Mollusca</taxon>
        <taxon>Bivalvia</taxon>
        <taxon>Autobranchia</taxon>
        <taxon>Heteroconchia</taxon>
        <taxon>Palaeoheterodonta</taxon>
        <taxon>Unionida</taxon>
        <taxon>Unionoidea</taxon>
        <taxon>Unionidae</taxon>
        <taxon>Ambleminae</taxon>
        <taxon>Lampsilini</taxon>
        <taxon>Potamilus</taxon>
    </lineage>
</organism>
<sequence>MGNLTVQSSYHDQHSPNPIDVSFANSAFENQQFLGVMVPKQTFNHGSTEALSNVLQLLGVGFTQPESTRFRWPLRAAVFWRGARYFRDHFDLSLAVKVERWQFGGSHRVSSNIMTFATSGPQESPKNSFNTYPDSPTASAQC</sequence>
<name>A0AAE0SUX2_9BIVA</name>
<keyword evidence="3" id="KW-1185">Reference proteome</keyword>
<comment type="caution">
    <text evidence="2">The sequence shown here is derived from an EMBL/GenBank/DDBJ whole genome shotgun (WGS) entry which is preliminary data.</text>
</comment>
<proteinExistence type="predicted"/>
<evidence type="ECO:0000313" key="3">
    <source>
        <dbReference type="Proteomes" id="UP001195483"/>
    </source>
</evidence>
<reference evidence="2" key="1">
    <citation type="journal article" date="2021" name="Genome Biol. Evol.">
        <title>A High-Quality Reference Genome for a Parasitic Bivalve with Doubly Uniparental Inheritance (Bivalvia: Unionida).</title>
        <authorList>
            <person name="Smith C.H."/>
        </authorList>
    </citation>
    <scope>NUCLEOTIDE SEQUENCE</scope>
    <source>
        <strain evidence="2">CHS0354</strain>
    </source>
</reference>
<evidence type="ECO:0000313" key="2">
    <source>
        <dbReference type="EMBL" id="KAK3598566.1"/>
    </source>
</evidence>
<evidence type="ECO:0000256" key="1">
    <source>
        <dbReference type="SAM" id="MobiDB-lite"/>
    </source>
</evidence>
<dbReference type="EMBL" id="JAEAOA010000623">
    <property type="protein sequence ID" value="KAK3598566.1"/>
    <property type="molecule type" value="Genomic_DNA"/>
</dbReference>
<dbReference type="AlphaFoldDB" id="A0AAE0SUX2"/>
<reference evidence="2" key="3">
    <citation type="submission" date="2023-05" db="EMBL/GenBank/DDBJ databases">
        <authorList>
            <person name="Smith C.H."/>
        </authorList>
    </citation>
    <scope>NUCLEOTIDE SEQUENCE</scope>
    <source>
        <strain evidence="2">CHS0354</strain>
        <tissue evidence="2">Mantle</tissue>
    </source>
</reference>
<dbReference type="Proteomes" id="UP001195483">
    <property type="component" value="Unassembled WGS sequence"/>
</dbReference>
<feature type="region of interest" description="Disordered" evidence="1">
    <location>
        <begin position="117"/>
        <end position="142"/>
    </location>
</feature>
<protein>
    <submittedName>
        <fullName evidence="2">Uncharacterized protein</fullName>
    </submittedName>
</protein>
<gene>
    <name evidence="2" type="ORF">CHS0354_009758</name>
</gene>
<accession>A0AAE0SUX2</accession>